<feature type="transmembrane region" description="Helical" evidence="1">
    <location>
        <begin position="90"/>
        <end position="108"/>
    </location>
</feature>
<organism evidence="2">
    <name type="scientific">bioreactor metagenome</name>
    <dbReference type="NCBI Taxonomy" id="1076179"/>
    <lineage>
        <taxon>unclassified sequences</taxon>
        <taxon>metagenomes</taxon>
        <taxon>ecological metagenomes</taxon>
    </lineage>
</organism>
<feature type="transmembrane region" description="Helical" evidence="1">
    <location>
        <begin position="171"/>
        <end position="191"/>
    </location>
</feature>
<keyword evidence="1" id="KW-0472">Membrane</keyword>
<protein>
    <submittedName>
        <fullName evidence="2">Transmembrane protein EpsG</fullName>
    </submittedName>
</protein>
<sequence length="203" mass="23230">MDKRAWLKYFAVVLIAFSIHSSAVIMIPVFFIVRRKAWSVTTFAVVFFSLLTALLFDAFLPQFLETIKETDYAIYEQRQWFTAGIEKGSSIVRVAVMAVPLVIAWLAKPSVAKLGKTGDILVNLAVVNIAFYIVSLYNWIFARFAIYTGIYFIVLLCWLVSNSFRQRDKKIVYLACILLFGAYFWAVRYSIAGYASEYIKGVF</sequence>
<feature type="transmembrane region" description="Helical" evidence="1">
    <location>
        <begin position="146"/>
        <end position="164"/>
    </location>
</feature>
<comment type="caution">
    <text evidence="2">The sequence shown here is derived from an EMBL/GenBank/DDBJ whole genome shotgun (WGS) entry which is preliminary data.</text>
</comment>
<evidence type="ECO:0000313" key="2">
    <source>
        <dbReference type="EMBL" id="MPN19415.1"/>
    </source>
</evidence>
<feature type="transmembrane region" description="Helical" evidence="1">
    <location>
        <begin position="40"/>
        <end position="60"/>
    </location>
</feature>
<gene>
    <name evidence="2" type="primary">epsG_4</name>
    <name evidence="2" type="ORF">SDC9_166784</name>
</gene>
<dbReference type="Pfam" id="PF14897">
    <property type="entry name" value="EpsG"/>
    <property type="match status" value="1"/>
</dbReference>
<dbReference type="EMBL" id="VSSQ01066969">
    <property type="protein sequence ID" value="MPN19415.1"/>
    <property type="molecule type" value="Genomic_DNA"/>
</dbReference>
<feature type="transmembrane region" description="Helical" evidence="1">
    <location>
        <begin position="6"/>
        <end position="33"/>
    </location>
</feature>
<feature type="transmembrane region" description="Helical" evidence="1">
    <location>
        <begin position="120"/>
        <end position="140"/>
    </location>
</feature>
<evidence type="ECO:0000256" key="1">
    <source>
        <dbReference type="SAM" id="Phobius"/>
    </source>
</evidence>
<dbReference type="AlphaFoldDB" id="A0A645FYA6"/>
<keyword evidence="1 2" id="KW-0812">Transmembrane</keyword>
<dbReference type="InterPro" id="IPR049458">
    <property type="entry name" value="EpsG-like"/>
</dbReference>
<proteinExistence type="predicted"/>
<name>A0A645FYA6_9ZZZZ</name>
<reference evidence="2" key="1">
    <citation type="submission" date="2019-08" db="EMBL/GenBank/DDBJ databases">
        <authorList>
            <person name="Kucharzyk K."/>
            <person name="Murdoch R.W."/>
            <person name="Higgins S."/>
            <person name="Loffler F."/>
        </authorList>
    </citation>
    <scope>NUCLEOTIDE SEQUENCE</scope>
</reference>
<accession>A0A645FYA6</accession>
<keyword evidence="1" id="KW-1133">Transmembrane helix</keyword>